<feature type="region of interest" description="Disordered" evidence="1">
    <location>
        <begin position="1"/>
        <end position="65"/>
    </location>
</feature>
<protein>
    <submittedName>
        <fullName evidence="2">Uncharacterized protein</fullName>
    </submittedName>
</protein>
<gene>
    <name evidence="2" type="ORF">Ahy_B10g100591</name>
</gene>
<accession>A0A444WX57</accession>
<evidence type="ECO:0000256" key="1">
    <source>
        <dbReference type="SAM" id="MobiDB-lite"/>
    </source>
</evidence>
<feature type="compositionally biased region" description="Polar residues" evidence="1">
    <location>
        <begin position="40"/>
        <end position="49"/>
    </location>
</feature>
<evidence type="ECO:0000313" key="3">
    <source>
        <dbReference type="Proteomes" id="UP000289738"/>
    </source>
</evidence>
<dbReference type="AlphaFoldDB" id="A0A444WX57"/>
<dbReference type="Proteomes" id="UP000289738">
    <property type="component" value="Chromosome B10"/>
</dbReference>
<comment type="caution">
    <text evidence="2">The sequence shown here is derived from an EMBL/GenBank/DDBJ whole genome shotgun (WGS) entry which is preliminary data.</text>
</comment>
<keyword evidence="3" id="KW-1185">Reference proteome</keyword>
<dbReference type="EMBL" id="SDMP01000020">
    <property type="protein sequence ID" value="RYQ82014.1"/>
    <property type="molecule type" value="Genomic_DNA"/>
</dbReference>
<evidence type="ECO:0000313" key="2">
    <source>
        <dbReference type="EMBL" id="RYQ82014.1"/>
    </source>
</evidence>
<name>A0A444WX57_ARAHY</name>
<sequence>MAAANPFSAADDFTPNRVPTIDNSRNPPKEECRARVSGPSAPSATNPCRHSSPVPVTAASRFPSPKGPLPISFVDLPSAWLTKLRSICRAASSISLKEAYLLQFILWHSTHSFFPP</sequence>
<reference evidence="2 3" key="1">
    <citation type="submission" date="2019-01" db="EMBL/GenBank/DDBJ databases">
        <title>Sequencing of cultivated peanut Arachis hypogaea provides insights into genome evolution and oil improvement.</title>
        <authorList>
            <person name="Chen X."/>
        </authorList>
    </citation>
    <scope>NUCLEOTIDE SEQUENCE [LARGE SCALE GENOMIC DNA]</scope>
    <source>
        <strain evidence="3">cv. Fuhuasheng</strain>
        <tissue evidence="2">Leaves</tissue>
    </source>
</reference>
<proteinExistence type="predicted"/>
<organism evidence="2 3">
    <name type="scientific">Arachis hypogaea</name>
    <name type="common">Peanut</name>
    <dbReference type="NCBI Taxonomy" id="3818"/>
    <lineage>
        <taxon>Eukaryota</taxon>
        <taxon>Viridiplantae</taxon>
        <taxon>Streptophyta</taxon>
        <taxon>Embryophyta</taxon>
        <taxon>Tracheophyta</taxon>
        <taxon>Spermatophyta</taxon>
        <taxon>Magnoliopsida</taxon>
        <taxon>eudicotyledons</taxon>
        <taxon>Gunneridae</taxon>
        <taxon>Pentapetalae</taxon>
        <taxon>rosids</taxon>
        <taxon>fabids</taxon>
        <taxon>Fabales</taxon>
        <taxon>Fabaceae</taxon>
        <taxon>Papilionoideae</taxon>
        <taxon>50 kb inversion clade</taxon>
        <taxon>dalbergioids sensu lato</taxon>
        <taxon>Dalbergieae</taxon>
        <taxon>Pterocarpus clade</taxon>
        <taxon>Arachis</taxon>
    </lineage>
</organism>